<feature type="transmembrane region" description="Helical" evidence="8">
    <location>
        <begin position="372"/>
        <end position="394"/>
    </location>
</feature>
<keyword evidence="5 8" id="KW-0812">Transmembrane</keyword>
<organism evidence="11 13">
    <name type="scientific">Odoribacter splanchnicus</name>
    <dbReference type="NCBI Taxonomy" id="28118"/>
    <lineage>
        <taxon>Bacteria</taxon>
        <taxon>Pseudomonadati</taxon>
        <taxon>Bacteroidota</taxon>
        <taxon>Bacteroidia</taxon>
        <taxon>Bacteroidales</taxon>
        <taxon>Odoribacteraceae</taxon>
        <taxon>Odoribacter</taxon>
    </lineage>
</organism>
<feature type="transmembrane region" description="Helical" evidence="8">
    <location>
        <begin position="57"/>
        <end position="77"/>
    </location>
</feature>
<comment type="caution">
    <text evidence="11">The sequence shown here is derived from an EMBL/GenBank/DDBJ whole genome shotgun (WGS) entry which is preliminary data.</text>
</comment>
<dbReference type="RefSeq" id="WP_013610625.1">
    <property type="nucleotide sequence ID" value="NZ_JADMSC010000004.1"/>
</dbReference>
<sequence>MNTSFADIEKKENRKDLIISICVFLSGFSCFAQLYYFQPLLPDLAKDFILSASESSFAISFSTLGMVFGLFTTMFVADRIPRKKMIGTGLLSSSIFSVAASFSPTFLPLILLSAAKGFLLSGATSVSMAYIAEEVSSRNKGKIMGLYIAGNALGGMAGRVISSWIGALYTWRIASVSIGLICALFAILFLLFSPRSTNFMPRKESFHTLIIANLQLITSKALIPFYLTGGLILGVFVSLYNYLGFYLTKAPFNFPEHYIHYIYLMYIFGIFGSIATAGLTRYFTHFKVLKAMFLVSAAGILLLYITDFRVVTLGLAVFTFNFFVVHVLCNRIVSDYNLSKRSVTISIYLLTYYLGSSLLGWGTGVILDTWGWQYFLGSLILILLINYGIVIGGIKRMRADLS</sequence>
<feature type="transmembrane region" description="Helical" evidence="8">
    <location>
        <begin position="288"/>
        <end position="305"/>
    </location>
</feature>
<dbReference type="PROSITE" id="PS50850">
    <property type="entry name" value="MFS"/>
    <property type="match status" value="1"/>
</dbReference>
<dbReference type="GO" id="GO:0022857">
    <property type="term" value="F:transmembrane transporter activity"/>
    <property type="evidence" value="ECO:0007669"/>
    <property type="project" value="InterPro"/>
</dbReference>
<evidence type="ECO:0000256" key="5">
    <source>
        <dbReference type="ARBA" id="ARBA00022692"/>
    </source>
</evidence>
<evidence type="ECO:0000256" key="3">
    <source>
        <dbReference type="ARBA" id="ARBA00022448"/>
    </source>
</evidence>
<dbReference type="PANTHER" id="PTHR43271">
    <property type="entry name" value="BLL2771 PROTEIN"/>
    <property type="match status" value="1"/>
</dbReference>
<keyword evidence="7 8" id="KW-0472">Membrane</keyword>
<evidence type="ECO:0000256" key="6">
    <source>
        <dbReference type="ARBA" id="ARBA00022989"/>
    </source>
</evidence>
<feature type="domain" description="Major facilitator superfamily (MFS) profile" evidence="9">
    <location>
        <begin position="15"/>
        <end position="395"/>
    </location>
</feature>
<reference evidence="12 13" key="1">
    <citation type="submission" date="2018-08" db="EMBL/GenBank/DDBJ databases">
        <title>A genome reference for cultivated species of the human gut microbiota.</title>
        <authorList>
            <person name="Zou Y."/>
            <person name="Xue W."/>
            <person name="Luo G."/>
        </authorList>
    </citation>
    <scope>NUCLEOTIDE SEQUENCE [LARGE SCALE GENOMIC DNA]</scope>
    <source>
        <strain evidence="10 12">AF14-6AC</strain>
        <strain evidence="11 13">OF03-11</strain>
    </source>
</reference>
<gene>
    <name evidence="10" type="ORF">DWW24_19015</name>
    <name evidence="11" type="ORF">DXA53_14865</name>
</gene>
<dbReference type="InterPro" id="IPR011701">
    <property type="entry name" value="MFS"/>
</dbReference>
<proteinExistence type="inferred from homology"/>
<protein>
    <submittedName>
        <fullName evidence="11">MFS transporter</fullName>
    </submittedName>
</protein>
<feature type="transmembrane region" description="Helical" evidence="8">
    <location>
        <begin position="345"/>
        <end position="366"/>
    </location>
</feature>
<evidence type="ECO:0000256" key="1">
    <source>
        <dbReference type="ARBA" id="ARBA00004651"/>
    </source>
</evidence>
<dbReference type="Gene3D" id="1.20.1250.20">
    <property type="entry name" value="MFS general substrate transporter like domains"/>
    <property type="match status" value="1"/>
</dbReference>
<evidence type="ECO:0000256" key="8">
    <source>
        <dbReference type="SAM" id="Phobius"/>
    </source>
</evidence>
<dbReference type="Pfam" id="PF07690">
    <property type="entry name" value="MFS_1"/>
    <property type="match status" value="1"/>
</dbReference>
<evidence type="ECO:0000313" key="12">
    <source>
        <dbReference type="Proteomes" id="UP000283426"/>
    </source>
</evidence>
<feature type="transmembrane region" description="Helical" evidence="8">
    <location>
        <begin position="171"/>
        <end position="192"/>
    </location>
</feature>
<evidence type="ECO:0000313" key="11">
    <source>
        <dbReference type="EMBL" id="RGY04753.1"/>
    </source>
</evidence>
<dbReference type="InterPro" id="IPR020846">
    <property type="entry name" value="MFS_dom"/>
</dbReference>
<comment type="similarity">
    <text evidence="2">Belongs to the major facilitator superfamily.</text>
</comment>
<evidence type="ECO:0000259" key="9">
    <source>
        <dbReference type="PROSITE" id="PS50850"/>
    </source>
</evidence>
<dbReference type="EMBL" id="QRYW01000053">
    <property type="protein sequence ID" value="RGV18865.1"/>
    <property type="molecule type" value="Genomic_DNA"/>
</dbReference>
<evidence type="ECO:0000256" key="4">
    <source>
        <dbReference type="ARBA" id="ARBA00022475"/>
    </source>
</evidence>
<dbReference type="GO" id="GO:0005886">
    <property type="term" value="C:plasma membrane"/>
    <property type="evidence" value="ECO:0007669"/>
    <property type="project" value="UniProtKB-SubCell"/>
</dbReference>
<feature type="transmembrane region" description="Helical" evidence="8">
    <location>
        <begin position="84"/>
        <end position="103"/>
    </location>
</feature>
<comment type="subcellular location">
    <subcellularLocation>
        <location evidence="1">Cell membrane</location>
        <topology evidence="1">Multi-pass membrane protein</topology>
    </subcellularLocation>
</comment>
<feature type="transmembrane region" description="Helical" evidence="8">
    <location>
        <begin position="17"/>
        <end position="37"/>
    </location>
</feature>
<evidence type="ECO:0000313" key="13">
    <source>
        <dbReference type="Proteomes" id="UP000284434"/>
    </source>
</evidence>
<accession>A0A3D4Z715</accession>
<dbReference type="InterPro" id="IPR036259">
    <property type="entry name" value="MFS_trans_sf"/>
</dbReference>
<feature type="transmembrane region" description="Helical" evidence="8">
    <location>
        <begin position="223"/>
        <end position="243"/>
    </location>
</feature>
<name>A0A3D4Z715_9BACT</name>
<evidence type="ECO:0000313" key="10">
    <source>
        <dbReference type="EMBL" id="RGV18865.1"/>
    </source>
</evidence>
<evidence type="ECO:0000256" key="7">
    <source>
        <dbReference type="ARBA" id="ARBA00023136"/>
    </source>
</evidence>
<dbReference type="Proteomes" id="UP000283426">
    <property type="component" value="Unassembled WGS sequence"/>
</dbReference>
<dbReference type="OMA" id="YCVQPMM"/>
<feature type="transmembrane region" description="Helical" evidence="8">
    <location>
        <begin position="258"/>
        <end position="279"/>
    </location>
</feature>
<dbReference type="AlphaFoldDB" id="A0A3D4Z715"/>
<keyword evidence="3" id="KW-0813">Transport</keyword>
<dbReference type="EMBL" id="QSCO01000022">
    <property type="protein sequence ID" value="RGY04753.1"/>
    <property type="molecule type" value="Genomic_DNA"/>
</dbReference>
<evidence type="ECO:0000256" key="2">
    <source>
        <dbReference type="ARBA" id="ARBA00008335"/>
    </source>
</evidence>
<feature type="transmembrane region" description="Helical" evidence="8">
    <location>
        <begin position="311"/>
        <end position="333"/>
    </location>
</feature>
<keyword evidence="6 8" id="KW-1133">Transmembrane helix</keyword>
<dbReference type="SUPFAM" id="SSF103473">
    <property type="entry name" value="MFS general substrate transporter"/>
    <property type="match status" value="1"/>
</dbReference>
<dbReference type="PANTHER" id="PTHR43271:SF1">
    <property type="entry name" value="INNER MEMBRANE TRANSPORT PROTEIN YNFM"/>
    <property type="match status" value="1"/>
</dbReference>
<dbReference type="CDD" id="cd17324">
    <property type="entry name" value="MFS_NepI_like"/>
    <property type="match status" value="1"/>
</dbReference>
<dbReference type="GeneID" id="61273531"/>
<keyword evidence="4" id="KW-1003">Cell membrane</keyword>
<dbReference type="Proteomes" id="UP000284434">
    <property type="component" value="Unassembled WGS sequence"/>
</dbReference>